<sequence>MLFDDQHHPLTLVKPYSSDVPLENQEDCKIITGTSENQEDCKICNDDLTKENWLYYCALCHYQTHVRCSISRSKPVR</sequence>
<keyword evidence="2" id="KW-1185">Reference proteome</keyword>
<protein>
    <recommendedName>
        <fullName evidence="3">DC1 domain-containing protein</fullName>
    </recommendedName>
</protein>
<dbReference type="AlphaFoldDB" id="A0ABC8SQ46"/>
<evidence type="ECO:0000313" key="2">
    <source>
        <dbReference type="Proteomes" id="UP001642360"/>
    </source>
</evidence>
<name>A0ABC8SQ46_9AQUA</name>
<dbReference type="Proteomes" id="UP001642360">
    <property type="component" value="Unassembled WGS sequence"/>
</dbReference>
<gene>
    <name evidence="1" type="ORF">ILEXP_LOCUS28031</name>
</gene>
<evidence type="ECO:0000313" key="1">
    <source>
        <dbReference type="EMBL" id="CAK9159333.1"/>
    </source>
</evidence>
<dbReference type="EMBL" id="CAUOFW020003336">
    <property type="protein sequence ID" value="CAK9159333.1"/>
    <property type="molecule type" value="Genomic_DNA"/>
</dbReference>
<proteinExistence type="predicted"/>
<accession>A0ABC8SQ46</accession>
<organism evidence="1 2">
    <name type="scientific">Ilex paraguariensis</name>
    <name type="common">yerba mate</name>
    <dbReference type="NCBI Taxonomy" id="185542"/>
    <lineage>
        <taxon>Eukaryota</taxon>
        <taxon>Viridiplantae</taxon>
        <taxon>Streptophyta</taxon>
        <taxon>Embryophyta</taxon>
        <taxon>Tracheophyta</taxon>
        <taxon>Spermatophyta</taxon>
        <taxon>Magnoliopsida</taxon>
        <taxon>eudicotyledons</taxon>
        <taxon>Gunneridae</taxon>
        <taxon>Pentapetalae</taxon>
        <taxon>asterids</taxon>
        <taxon>campanulids</taxon>
        <taxon>Aquifoliales</taxon>
        <taxon>Aquifoliaceae</taxon>
        <taxon>Ilex</taxon>
    </lineage>
</organism>
<reference evidence="1 2" key="1">
    <citation type="submission" date="2024-02" db="EMBL/GenBank/DDBJ databases">
        <authorList>
            <person name="Vignale AGUSTIN F."/>
            <person name="Sosa J E."/>
            <person name="Modenutti C."/>
        </authorList>
    </citation>
    <scope>NUCLEOTIDE SEQUENCE [LARGE SCALE GENOMIC DNA]</scope>
</reference>
<evidence type="ECO:0008006" key="3">
    <source>
        <dbReference type="Google" id="ProtNLM"/>
    </source>
</evidence>
<comment type="caution">
    <text evidence="1">The sequence shown here is derived from an EMBL/GenBank/DDBJ whole genome shotgun (WGS) entry which is preliminary data.</text>
</comment>